<protein>
    <submittedName>
        <fullName evidence="2">DUF2490 domain-containing protein</fullName>
    </submittedName>
</protein>
<dbReference type="EMBL" id="RQJO01000010">
    <property type="protein sequence ID" value="RRB00843.1"/>
    <property type="molecule type" value="Genomic_DNA"/>
</dbReference>
<evidence type="ECO:0000313" key="3">
    <source>
        <dbReference type="Proteomes" id="UP000271925"/>
    </source>
</evidence>
<dbReference type="Proteomes" id="UP000271925">
    <property type="component" value="Unassembled WGS sequence"/>
</dbReference>
<accession>A0A3P1BJ37</accession>
<dbReference type="AlphaFoldDB" id="A0A3P1BJ37"/>
<dbReference type="OrthoDB" id="1118734at2"/>
<evidence type="ECO:0000256" key="1">
    <source>
        <dbReference type="SAM" id="SignalP"/>
    </source>
</evidence>
<feature type="signal peptide" evidence="1">
    <location>
        <begin position="1"/>
        <end position="17"/>
    </location>
</feature>
<name>A0A3P1BJ37_9BACT</name>
<dbReference type="InterPro" id="IPR019619">
    <property type="entry name" value="DUF2490"/>
</dbReference>
<sequence length="256" mass="29369">MKPVLVILLTLSSQVLAAQPLHFFGFFPSVSQTGVIHSKFLYNVMASSTVDAFDRTIENVHYPATQLQLYIQPGVIYNLKPDWTAAVGYAFARHNLFGLRVNENRLWAQTGYNHPLPAGRLTHRLRYEERYPLNKKTDSQSKATLFRYQLGYNLPLFDSKKQKHGFSLTASHEFFLCLTGATNSPISSKNAFCGENWSFVGLGYTTAKTGRIEAGYMLQNLVRNPHRDHRYLHLFQVSYSTTFRLDDLLVWLYTPY</sequence>
<evidence type="ECO:0000313" key="2">
    <source>
        <dbReference type="EMBL" id="RRB00843.1"/>
    </source>
</evidence>
<reference evidence="2 3" key="1">
    <citation type="submission" date="2018-11" db="EMBL/GenBank/DDBJ databases">
        <authorList>
            <person name="Zhou Z."/>
            <person name="Wang G."/>
        </authorList>
    </citation>
    <scope>NUCLEOTIDE SEQUENCE [LARGE SCALE GENOMIC DNA]</scope>
    <source>
        <strain evidence="2 3">KCTC52004</strain>
    </source>
</reference>
<comment type="caution">
    <text evidence="2">The sequence shown here is derived from an EMBL/GenBank/DDBJ whole genome shotgun (WGS) entry which is preliminary data.</text>
</comment>
<proteinExistence type="predicted"/>
<feature type="chain" id="PRO_5018047905" evidence="1">
    <location>
        <begin position="18"/>
        <end position="256"/>
    </location>
</feature>
<keyword evidence="3" id="KW-1185">Reference proteome</keyword>
<gene>
    <name evidence="2" type="ORF">EHT25_21860</name>
</gene>
<keyword evidence="1" id="KW-0732">Signal</keyword>
<dbReference type="Pfam" id="PF10677">
    <property type="entry name" value="DUF2490"/>
    <property type="match status" value="1"/>
</dbReference>
<dbReference type="RefSeq" id="WP_124877308.1">
    <property type="nucleotide sequence ID" value="NZ_RQJO01000010.1"/>
</dbReference>
<organism evidence="2 3">
    <name type="scientific">Larkinella rosea</name>
    <dbReference type="NCBI Taxonomy" id="2025312"/>
    <lineage>
        <taxon>Bacteria</taxon>
        <taxon>Pseudomonadati</taxon>
        <taxon>Bacteroidota</taxon>
        <taxon>Cytophagia</taxon>
        <taxon>Cytophagales</taxon>
        <taxon>Spirosomataceae</taxon>
        <taxon>Larkinella</taxon>
    </lineage>
</organism>